<evidence type="ECO:0000256" key="1">
    <source>
        <dbReference type="SAM" id="MobiDB-lite"/>
    </source>
</evidence>
<dbReference type="EMBL" id="HE978316">
    <property type="protein sequence ID" value="CCK69265.1"/>
    <property type="molecule type" value="Genomic_DNA"/>
</dbReference>
<dbReference type="Proteomes" id="UP000006310">
    <property type="component" value="Chromosome 3"/>
</dbReference>
<dbReference type="HOGENOM" id="CLU_1547833_0_0_1"/>
<evidence type="ECO:0000313" key="2">
    <source>
        <dbReference type="EMBL" id="CCK69265.1"/>
    </source>
</evidence>
<gene>
    <name evidence="2" type="primary">KNAG0C01520</name>
    <name evidence="2" type="ordered locus">KNAG_0C01520</name>
</gene>
<dbReference type="RefSeq" id="XP_022463511.1">
    <property type="nucleotide sequence ID" value="XM_022606857.1"/>
</dbReference>
<accession>J7R356</accession>
<protein>
    <submittedName>
        <fullName evidence="2">Uncharacterized protein</fullName>
    </submittedName>
</protein>
<dbReference type="KEGG" id="kng:KNAG_0C01520"/>
<feature type="region of interest" description="Disordered" evidence="1">
    <location>
        <begin position="18"/>
        <end position="38"/>
    </location>
</feature>
<sequence>MPCNIVYIYQAKRVGQRDEKAEDKPSARTELSEPSTTRGRGCSYCSRALCAPRLPQQLLLSSCCGSHSLQRSARCEGCPWTSCGTAFRTRFCVTRSALFFAQWRGEHSTAPLSIYLLDRAWHCKCCHSLRELPTTVTVIPVGQLLHNKKCSCVCVCVFSTIPSRAIPQSRDMV</sequence>
<name>J7R356_HUIN7</name>
<keyword evidence="3" id="KW-1185">Reference proteome</keyword>
<proteinExistence type="predicted"/>
<feature type="compositionally biased region" description="Basic and acidic residues" evidence="1">
    <location>
        <begin position="18"/>
        <end position="31"/>
    </location>
</feature>
<reference evidence="2 3" key="1">
    <citation type="journal article" date="2011" name="Proc. Natl. Acad. Sci. U.S.A.">
        <title>Evolutionary erosion of yeast sex chromosomes by mating-type switching accidents.</title>
        <authorList>
            <person name="Gordon J.L."/>
            <person name="Armisen D."/>
            <person name="Proux-Wera E."/>
            <person name="Oheigeartaigh S.S."/>
            <person name="Byrne K.P."/>
            <person name="Wolfe K.H."/>
        </authorList>
    </citation>
    <scope>NUCLEOTIDE SEQUENCE [LARGE SCALE GENOMIC DNA]</scope>
    <source>
        <strain evidence="3">ATCC MYA-139 / BCRC 22969 / CBS 8797 / CCRC 22969 / KCTC 17520 / NBRC 10181 / NCYC 3082</strain>
    </source>
</reference>
<reference evidence="3" key="2">
    <citation type="submission" date="2012-08" db="EMBL/GenBank/DDBJ databases">
        <title>Genome sequence of Kazachstania naganishii.</title>
        <authorList>
            <person name="Gordon J.L."/>
            <person name="Armisen D."/>
            <person name="Proux-Wera E."/>
            <person name="OhEigeartaigh S.S."/>
            <person name="Byrne K.P."/>
            <person name="Wolfe K.H."/>
        </authorList>
    </citation>
    <scope>NUCLEOTIDE SEQUENCE [LARGE SCALE GENOMIC DNA]</scope>
    <source>
        <strain evidence="3">ATCC MYA-139 / BCRC 22969 / CBS 8797 / CCRC 22969 / KCTC 17520 / NBRC 10181 / NCYC 3082</strain>
    </source>
</reference>
<dbReference type="GeneID" id="34524945"/>
<dbReference type="AlphaFoldDB" id="J7R356"/>
<evidence type="ECO:0000313" key="3">
    <source>
        <dbReference type="Proteomes" id="UP000006310"/>
    </source>
</evidence>
<organism evidence="2 3">
    <name type="scientific">Huiozyma naganishii (strain ATCC MYA-139 / BCRC 22969 / CBS 8797 / KCTC 17520 / NBRC 10181 / NCYC 3082 / Yp74L-3)</name>
    <name type="common">Yeast</name>
    <name type="synonym">Kazachstania naganishii</name>
    <dbReference type="NCBI Taxonomy" id="1071383"/>
    <lineage>
        <taxon>Eukaryota</taxon>
        <taxon>Fungi</taxon>
        <taxon>Dikarya</taxon>
        <taxon>Ascomycota</taxon>
        <taxon>Saccharomycotina</taxon>
        <taxon>Saccharomycetes</taxon>
        <taxon>Saccharomycetales</taxon>
        <taxon>Saccharomycetaceae</taxon>
        <taxon>Huiozyma</taxon>
    </lineage>
</organism>